<dbReference type="PANTHER" id="PTHR37820:SF1">
    <property type="entry name" value="CELL DIVISION PROTEIN FTSQ"/>
    <property type="match status" value="1"/>
</dbReference>
<dbReference type="GO" id="GO:0005886">
    <property type="term" value="C:plasma membrane"/>
    <property type="evidence" value="ECO:0007669"/>
    <property type="project" value="UniProtKB-SubCell"/>
</dbReference>
<dbReference type="PROSITE" id="PS51779">
    <property type="entry name" value="POTRA"/>
    <property type="match status" value="1"/>
</dbReference>
<evidence type="ECO:0000256" key="7">
    <source>
        <dbReference type="ARBA" id="ARBA00023306"/>
    </source>
</evidence>
<dbReference type="InterPro" id="IPR013685">
    <property type="entry name" value="POTRA_FtsQ_type"/>
</dbReference>
<evidence type="ECO:0000256" key="1">
    <source>
        <dbReference type="ARBA" id="ARBA00004370"/>
    </source>
</evidence>
<proteinExistence type="inferred from homology"/>
<keyword evidence="7 8" id="KW-0131">Cell cycle</keyword>
<sequence>MKKNHHHSVTNIKELYTKKNIGSPSGKNKKGQMIKIKWTVLVLFFLTMMFSSIYFISPYSQIRTISVSGTNEVLDQEVIDSSGVHSGESLWGTYFERKAIFQNIKSELPQVKNVKLYIEGLNNFRFEISELKTVAYLTDGENYYNILEDGTTLKKEYTATGGNLPTFIGFSDGKVLNQMLDQYNELDDNVKAMISEMEWIQNDRNPLLVKAYMNNGNEILASIPSFAERMQRYPQLVRAVEGENGLFDLEAGAYFLPFSTENDQKYDEENSVEIDETSNE</sequence>
<dbReference type="InterPro" id="IPR050487">
    <property type="entry name" value="FtsQ_DivIB"/>
</dbReference>
<protein>
    <recommendedName>
        <fullName evidence="8">Cell division protein DivIB</fullName>
    </recommendedName>
</protein>
<gene>
    <name evidence="8" type="primary">divIB</name>
    <name evidence="10" type="ORF">SAMN04488569_103122</name>
</gene>
<dbReference type="InterPro" id="IPR034746">
    <property type="entry name" value="POTRA"/>
</dbReference>
<evidence type="ECO:0000256" key="4">
    <source>
        <dbReference type="ARBA" id="ARBA00022692"/>
    </source>
</evidence>
<dbReference type="GO" id="GO:0043093">
    <property type="term" value="P:FtsZ-dependent cytokinesis"/>
    <property type="evidence" value="ECO:0007669"/>
    <property type="project" value="UniProtKB-UniRule"/>
</dbReference>
<dbReference type="Pfam" id="PF03799">
    <property type="entry name" value="FtsQ_DivIB_C"/>
    <property type="match status" value="1"/>
</dbReference>
<keyword evidence="4 8" id="KW-0812">Transmembrane</keyword>
<evidence type="ECO:0000256" key="2">
    <source>
        <dbReference type="ARBA" id="ARBA00022475"/>
    </source>
</evidence>
<evidence type="ECO:0000256" key="5">
    <source>
        <dbReference type="ARBA" id="ARBA00022989"/>
    </source>
</evidence>
<evidence type="ECO:0000259" key="9">
    <source>
        <dbReference type="PROSITE" id="PS51779"/>
    </source>
</evidence>
<dbReference type="EMBL" id="FOSJ01000031">
    <property type="protein sequence ID" value="SFK41196.1"/>
    <property type="molecule type" value="Genomic_DNA"/>
</dbReference>
<organism evidence="10 11">
    <name type="scientific">Marinilactibacillus piezotolerans</name>
    <dbReference type="NCBI Taxonomy" id="258723"/>
    <lineage>
        <taxon>Bacteria</taxon>
        <taxon>Bacillati</taxon>
        <taxon>Bacillota</taxon>
        <taxon>Bacilli</taxon>
        <taxon>Lactobacillales</taxon>
        <taxon>Carnobacteriaceae</taxon>
        <taxon>Marinilactibacillus</taxon>
    </lineage>
</organism>
<keyword evidence="3 8" id="KW-0132">Cell division</keyword>
<dbReference type="Proteomes" id="UP000199589">
    <property type="component" value="Unassembled WGS sequence"/>
</dbReference>
<keyword evidence="11" id="KW-1185">Reference proteome</keyword>
<dbReference type="Pfam" id="PF08478">
    <property type="entry name" value="POTRA_1"/>
    <property type="match status" value="1"/>
</dbReference>
<reference evidence="11" key="1">
    <citation type="submission" date="2016-10" db="EMBL/GenBank/DDBJ databases">
        <authorList>
            <person name="Varghese N."/>
            <person name="Submissions S."/>
        </authorList>
    </citation>
    <scope>NUCLEOTIDE SEQUENCE [LARGE SCALE GENOMIC DNA]</scope>
    <source>
        <strain evidence="11">DSM 16108</strain>
    </source>
</reference>
<dbReference type="GO" id="GO:0032153">
    <property type="term" value="C:cell division site"/>
    <property type="evidence" value="ECO:0007669"/>
    <property type="project" value="UniProtKB-UniRule"/>
</dbReference>
<dbReference type="InterPro" id="IPR026580">
    <property type="entry name" value="DivIB"/>
</dbReference>
<evidence type="ECO:0000256" key="3">
    <source>
        <dbReference type="ARBA" id="ARBA00022618"/>
    </source>
</evidence>
<keyword evidence="6 8" id="KW-0472">Membrane</keyword>
<dbReference type="RefSeq" id="WP_091898001.1">
    <property type="nucleotide sequence ID" value="NZ_FOSJ01000031.1"/>
</dbReference>
<dbReference type="AlphaFoldDB" id="A0A1I3ZC68"/>
<keyword evidence="2 8" id="KW-1003">Cell membrane</keyword>
<keyword evidence="5 8" id="KW-1133">Transmembrane helix</keyword>
<dbReference type="OrthoDB" id="1819027at2"/>
<evidence type="ECO:0000256" key="8">
    <source>
        <dbReference type="HAMAP-Rule" id="MF_00912"/>
    </source>
</evidence>
<feature type="transmembrane region" description="Helical" evidence="8">
    <location>
        <begin position="38"/>
        <end position="56"/>
    </location>
</feature>
<dbReference type="HAMAP" id="MF_00912">
    <property type="entry name" value="DivIB"/>
    <property type="match status" value="1"/>
</dbReference>
<feature type="domain" description="POTRA" evidence="9">
    <location>
        <begin position="60"/>
        <end position="131"/>
    </location>
</feature>
<dbReference type="Gene3D" id="3.40.50.10960">
    <property type="match status" value="1"/>
</dbReference>
<evidence type="ECO:0000313" key="10">
    <source>
        <dbReference type="EMBL" id="SFK41196.1"/>
    </source>
</evidence>
<name>A0A1I3ZC68_9LACT</name>
<comment type="function">
    <text evidence="8">Cell division protein that may be involved in stabilizing or promoting the assembly of the division complex.</text>
</comment>
<evidence type="ECO:0000256" key="6">
    <source>
        <dbReference type="ARBA" id="ARBA00023136"/>
    </source>
</evidence>
<dbReference type="InterPro" id="IPR005548">
    <property type="entry name" value="Cell_div_FtsQ/DivIB_C"/>
</dbReference>
<comment type="subcellular location">
    <subcellularLocation>
        <location evidence="8">Cell membrane</location>
        <topology evidence="8">Single-pass type II membrane protein</topology>
    </subcellularLocation>
    <subcellularLocation>
        <location evidence="1">Membrane</location>
    </subcellularLocation>
    <text evidence="8">Localizes to the division septum.</text>
</comment>
<dbReference type="PANTHER" id="PTHR37820">
    <property type="entry name" value="CELL DIVISION PROTEIN DIVIB"/>
    <property type="match status" value="1"/>
</dbReference>
<comment type="similarity">
    <text evidence="8">Belongs to the FtsQ/DivIB family. DivIB subfamily.</text>
</comment>
<evidence type="ECO:0000313" key="11">
    <source>
        <dbReference type="Proteomes" id="UP000199589"/>
    </source>
</evidence>
<accession>A0A1I3ZC68</accession>